<proteinExistence type="inferred from homology"/>
<dbReference type="GO" id="GO:0016208">
    <property type="term" value="F:AMP binding"/>
    <property type="evidence" value="ECO:0007669"/>
    <property type="project" value="TreeGrafter"/>
</dbReference>
<evidence type="ECO:0000256" key="4">
    <source>
        <dbReference type="ARBA" id="ARBA00022679"/>
    </source>
</evidence>
<protein>
    <submittedName>
        <fullName evidence="11">6-phosphofructokinase</fullName>
    </submittedName>
</protein>
<evidence type="ECO:0000256" key="8">
    <source>
        <dbReference type="ARBA" id="ARBA00023152"/>
    </source>
</evidence>
<evidence type="ECO:0000256" key="3">
    <source>
        <dbReference type="ARBA" id="ARBA00022490"/>
    </source>
</evidence>
<keyword evidence="12" id="KW-1185">Reference proteome</keyword>
<evidence type="ECO:0000256" key="1">
    <source>
        <dbReference type="ARBA" id="ARBA00001946"/>
    </source>
</evidence>
<evidence type="ECO:0000256" key="7">
    <source>
        <dbReference type="ARBA" id="ARBA00022842"/>
    </source>
</evidence>
<dbReference type="GO" id="GO:0070095">
    <property type="term" value="F:fructose-6-phosphate binding"/>
    <property type="evidence" value="ECO:0007669"/>
    <property type="project" value="TreeGrafter"/>
</dbReference>
<dbReference type="PANTHER" id="PTHR13697">
    <property type="entry name" value="PHOSPHOFRUCTOKINASE"/>
    <property type="match status" value="1"/>
</dbReference>
<keyword evidence="4" id="KW-0808">Transferase</keyword>
<dbReference type="GO" id="GO:0030388">
    <property type="term" value="P:fructose 1,6-bisphosphate metabolic process"/>
    <property type="evidence" value="ECO:0007669"/>
    <property type="project" value="TreeGrafter"/>
</dbReference>
<dbReference type="PANTHER" id="PTHR13697:SF52">
    <property type="entry name" value="ATP-DEPENDENT 6-PHOSPHOFRUCTOKINASE 3"/>
    <property type="match status" value="1"/>
</dbReference>
<evidence type="ECO:0000256" key="9">
    <source>
        <dbReference type="ARBA" id="ARBA00038478"/>
    </source>
</evidence>
<name>A0A4R6N9I0_9BURK</name>
<dbReference type="RefSeq" id="WP_133602777.1">
    <property type="nucleotide sequence ID" value="NZ_JAUFPJ010000002.1"/>
</dbReference>
<dbReference type="Gene3D" id="3.40.50.460">
    <property type="entry name" value="Phosphofructokinase domain"/>
    <property type="match status" value="1"/>
</dbReference>
<dbReference type="Proteomes" id="UP000295357">
    <property type="component" value="Unassembled WGS sequence"/>
</dbReference>
<keyword evidence="5" id="KW-0479">Metal-binding</keyword>
<sequence>MHIGVLTGGGDCSGLNALLRGLVLNLVERHGLRVSGVRQGFLGLLEDRVEPLSPERVRGQLLEGGSLLGCHNKANPFAYFGAGGADCSERVLACAQRHGLDALVVVGGDGTMSIAERIHRLGVPVLGLPKTIDNDLMHNERSLGFDSAVEVVSQALRRLKTTAASHGRVLLLEAMGRTAGWLALEGGLAGGADLIVLPELGFEEAELLQRCQALLARQGHAVVCVAEGAASVEALRPRLQAGLGEGVELRSLVLGHLQRGGEPTPFDRVLGSRLGVMGAEAVVARRFGQLLSWQGQGCEFRPLADVVGQPRLVPPGHELVRTAQGLGAVLARG</sequence>
<dbReference type="EMBL" id="SNXE01000002">
    <property type="protein sequence ID" value="TDP12025.1"/>
    <property type="molecule type" value="Genomic_DNA"/>
</dbReference>
<keyword evidence="8" id="KW-0324">Glycolysis</keyword>
<dbReference type="OrthoDB" id="9802503at2"/>
<dbReference type="GO" id="GO:0046872">
    <property type="term" value="F:metal ion binding"/>
    <property type="evidence" value="ECO:0007669"/>
    <property type="project" value="UniProtKB-KW"/>
</dbReference>
<feature type="domain" description="Phosphofructokinase" evidence="10">
    <location>
        <begin position="3"/>
        <end position="280"/>
    </location>
</feature>
<dbReference type="AlphaFoldDB" id="A0A4R6N9I0"/>
<evidence type="ECO:0000313" key="11">
    <source>
        <dbReference type="EMBL" id="TDP12025.1"/>
    </source>
</evidence>
<keyword evidence="3" id="KW-0963">Cytoplasm</keyword>
<dbReference type="UniPathway" id="UPA00109">
    <property type="reaction ID" value="UER00182"/>
</dbReference>
<gene>
    <name evidence="11" type="ORF">DFR39_102413</name>
</gene>
<dbReference type="InterPro" id="IPR015912">
    <property type="entry name" value="Phosphofructokinase_CS"/>
</dbReference>
<dbReference type="Pfam" id="PF00365">
    <property type="entry name" value="PFK"/>
    <property type="match status" value="1"/>
</dbReference>
<evidence type="ECO:0000313" key="12">
    <source>
        <dbReference type="Proteomes" id="UP000295357"/>
    </source>
</evidence>
<dbReference type="SUPFAM" id="SSF53784">
    <property type="entry name" value="Phosphofructokinase"/>
    <property type="match status" value="1"/>
</dbReference>
<dbReference type="GO" id="GO:0003872">
    <property type="term" value="F:6-phosphofructokinase activity"/>
    <property type="evidence" value="ECO:0007669"/>
    <property type="project" value="InterPro"/>
</dbReference>
<evidence type="ECO:0000256" key="5">
    <source>
        <dbReference type="ARBA" id="ARBA00022723"/>
    </source>
</evidence>
<organism evidence="11 12">
    <name type="scientific">Roseateles asaccharophilus</name>
    <dbReference type="NCBI Taxonomy" id="582607"/>
    <lineage>
        <taxon>Bacteria</taxon>
        <taxon>Pseudomonadati</taxon>
        <taxon>Pseudomonadota</taxon>
        <taxon>Betaproteobacteria</taxon>
        <taxon>Burkholderiales</taxon>
        <taxon>Sphaerotilaceae</taxon>
        <taxon>Roseateles</taxon>
    </lineage>
</organism>
<accession>A0A4R6N9I0</accession>
<comment type="caution">
    <text evidence="11">The sequence shown here is derived from an EMBL/GenBank/DDBJ whole genome shotgun (WGS) entry which is preliminary data.</text>
</comment>
<evidence type="ECO:0000259" key="10">
    <source>
        <dbReference type="Pfam" id="PF00365"/>
    </source>
</evidence>
<dbReference type="InterPro" id="IPR035966">
    <property type="entry name" value="PKF_sf"/>
</dbReference>
<evidence type="ECO:0000256" key="2">
    <source>
        <dbReference type="ARBA" id="ARBA00004679"/>
    </source>
</evidence>
<comment type="pathway">
    <text evidence="2">Carbohydrate degradation; glycolysis; D-glyceraldehyde 3-phosphate and glycerone phosphate from D-glucose: step 3/4.</text>
</comment>
<dbReference type="Gene3D" id="3.40.50.450">
    <property type="match status" value="1"/>
</dbReference>
<dbReference type="GO" id="GO:0005945">
    <property type="term" value="C:6-phosphofructokinase complex"/>
    <property type="evidence" value="ECO:0007669"/>
    <property type="project" value="TreeGrafter"/>
</dbReference>
<dbReference type="InterPro" id="IPR012003">
    <property type="entry name" value="ATP_PFK_prok-type"/>
</dbReference>
<dbReference type="GO" id="GO:0061621">
    <property type="term" value="P:canonical glycolysis"/>
    <property type="evidence" value="ECO:0007669"/>
    <property type="project" value="TreeGrafter"/>
</dbReference>
<dbReference type="PROSITE" id="PS00433">
    <property type="entry name" value="PHOSPHOFRUCTOKINASE"/>
    <property type="match status" value="1"/>
</dbReference>
<reference evidence="11 12" key="1">
    <citation type="submission" date="2019-03" db="EMBL/GenBank/DDBJ databases">
        <title>Genomic Encyclopedia of Type Strains, Phase IV (KMG-IV): sequencing the most valuable type-strain genomes for metagenomic binning, comparative biology and taxonomic classification.</title>
        <authorList>
            <person name="Goeker M."/>
        </authorList>
    </citation>
    <scope>NUCLEOTIDE SEQUENCE [LARGE SCALE GENOMIC DNA]</scope>
    <source>
        <strain evidence="11 12">DSM 25082</strain>
    </source>
</reference>
<dbReference type="NCBIfam" id="NF002872">
    <property type="entry name" value="PRK03202.1"/>
    <property type="match status" value="1"/>
</dbReference>
<comment type="similarity">
    <text evidence="9">Belongs to the phosphofructokinase type A (PFKA) family.</text>
</comment>
<dbReference type="GO" id="GO:0005524">
    <property type="term" value="F:ATP binding"/>
    <property type="evidence" value="ECO:0007669"/>
    <property type="project" value="InterPro"/>
</dbReference>
<dbReference type="PRINTS" id="PR00476">
    <property type="entry name" value="PHFRCTKINASE"/>
</dbReference>
<keyword evidence="7" id="KW-0460">Magnesium</keyword>
<comment type="cofactor">
    <cofactor evidence="1">
        <name>Mg(2+)</name>
        <dbReference type="ChEBI" id="CHEBI:18420"/>
    </cofactor>
</comment>
<keyword evidence="6 11" id="KW-0418">Kinase</keyword>
<dbReference type="InterPro" id="IPR000023">
    <property type="entry name" value="Phosphofructokinase_dom"/>
</dbReference>
<dbReference type="GO" id="GO:0042802">
    <property type="term" value="F:identical protein binding"/>
    <property type="evidence" value="ECO:0007669"/>
    <property type="project" value="TreeGrafter"/>
</dbReference>
<evidence type="ECO:0000256" key="6">
    <source>
        <dbReference type="ARBA" id="ARBA00022777"/>
    </source>
</evidence>
<dbReference type="InterPro" id="IPR022953">
    <property type="entry name" value="ATP_PFK"/>
</dbReference>
<dbReference type="GO" id="GO:0048029">
    <property type="term" value="F:monosaccharide binding"/>
    <property type="evidence" value="ECO:0007669"/>
    <property type="project" value="TreeGrafter"/>
</dbReference>
<dbReference type="GO" id="GO:0006002">
    <property type="term" value="P:fructose 6-phosphate metabolic process"/>
    <property type="evidence" value="ECO:0007669"/>
    <property type="project" value="InterPro"/>
</dbReference>
<dbReference type="PIRSF" id="PIRSF000532">
    <property type="entry name" value="ATP_PFK_prok"/>
    <property type="match status" value="1"/>
</dbReference>